<dbReference type="STRING" id="190650.CC_0048"/>
<reference evidence="2 3" key="1">
    <citation type="journal article" date="2001" name="Proc. Natl. Acad. Sci. U.S.A.">
        <title>Complete genome sequence of Caulobacter crescentus.</title>
        <authorList>
            <person name="Nierman W.C."/>
            <person name="Feldblyum T.V."/>
            <person name="Laub M.T."/>
            <person name="Paulsen I.T."/>
            <person name="Nelson K.E."/>
            <person name="Eisen J.A."/>
            <person name="Heidelberg J.F."/>
            <person name="Alley M.R."/>
            <person name="Ohta N."/>
            <person name="Maddock J.R."/>
            <person name="Potocka I."/>
            <person name="Nelson W.C."/>
            <person name="Newton A."/>
            <person name="Stephens C."/>
            <person name="Phadke N.D."/>
            <person name="Ely B."/>
            <person name="DeBoy R.T."/>
            <person name="Dodson R.J."/>
            <person name="Durkin A.S."/>
            <person name="Gwinn M.L."/>
            <person name="Haft D.H."/>
            <person name="Kolonay J.F."/>
            <person name="Smit J."/>
            <person name="Craven M.B."/>
            <person name="Khouri H."/>
            <person name="Shetty J."/>
            <person name="Berry K."/>
            <person name="Utterback T."/>
            <person name="Tran K."/>
            <person name="Wolf A."/>
            <person name="Vamathevan J."/>
            <person name="Ermolaeva M."/>
            <person name="White O."/>
            <person name="Salzberg S.L."/>
            <person name="Venter J.C."/>
            <person name="Shapiro L."/>
            <person name="Fraser C.M."/>
        </authorList>
    </citation>
    <scope>NUCLEOTIDE SEQUENCE [LARGE SCALE GENOMIC DNA]</scope>
    <source>
        <strain evidence="3">ATCC 19089 / CB15</strain>
    </source>
</reference>
<gene>
    <name evidence="2" type="ordered locus">CC_0048</name>
</gene>
<evidence type="ECO:0000256" key="1">
    <source>
        <dbReference type="SAM" id="MobiDB-lite"/>
    </source>
</evidence>
<dbReference type="EMBL" id="AE005673">
    <property type="protein sequence ID" value="AAK22036.1"/>
    <property type="molecule type" value="Genomic_DNA"/>
</dbReference>
<dbReference type="Proteomes" id="UP000001816">
    <property type="component" value="Chromosome"/>
</dbReference>
<feature type="compositionally biased region" description="Basic and acidic residues" evidence="1">
    <location>
        <begin position="8"/>
        <end position="18"/>
    </location>
</feature>
<evidence type="ECO:0000313" key="2">
    <source>
        <dbReference type="EMBL" id="AAK22036.1"/>
    </source>
</evidence>
<dbReference type="KEGG" id="ccr:CC_0048"/>
<proteinExistence type="predicted"/>
<feature type="compositionally biased region" description="Basic and acidic residues" evidence="1">
    <location>
        <begin position="123"/>
        <end position="140"/>
    </location>
</feature>
<accession>Q9AC19</accession>
<feature type="compositionally biased region" description="Basic residues" evidence="1">
    <location>
        <begin position="98"/>
        <end position="107"/>
    </location>
</feature>
<dbReference type="BioCyc" id="CAULO:CC0048-MONOMER"/>
<feature type="region of interest" description="Disordered" evidence="1">
    <location>
        <begin position="1"/>
        <end position="153"/>
    </location>
</feature>
<sequence length="153" mass="16766">MAGPEAGHQQRDDDRVDQYGDACEALQVATPLGDQRSDEEGLADDGEGDRQCPGFRMEGRPDETSTDQGDQQPPAANNDVRQRTLQRFAEGRMLRPAGRQRKLKHGQGQKTADYEYAGVMLSDPDHGRPPEIAREVERSARSLGPPGLPEKGS</sequence>
<dbReference type="EnsemblBacteria" id="AAK22036">
    <property type="protein sequence ID" value="AAK22036"/>
    <property type="gene ID" value="CC_0048"/>
</dbReference>
<protein>
    <submittedName>
        <fullName evidence="2">Uncharacterized protein</fullName>
    </submittedName>
</protein>
<dbReference type="HOGENOM" id="CLU_1709944_0_0_5"/>
<organism evidence="2 3">
    <name type="scientific">Caulobacter vibrioides (strain ATCC 19089 / CIP 103742 / CB 15)</name>
    <name type="common">Caulobacter crescentus</name>
    <dbReference type="NCBI Taxonomy" id="190650"/>
    <lineage>
        <taxon>Bacteria</taxon>
        <taxon>Pseudomonadati</taxon>
        <taxon>Pseudomonadota</taxon>
        <taxon>Alphaproteobacteria</taxon>
        <taxon>Caulobacterales</taxon>
        <taxon>Caulobacteraceae</taxon>
        <taxon>Caulobacter</taxon>
    </lineage>
</organism>
<name>Q9AC19_CAUVC</name>
<evidence type="ECO:0000313" key="3">
    <source>
        <dbReference type="Proteomes" id="UP000001816"/>
    </source>
</evidence>
<keyword evidence="3" id="KW-1185">Reference proteome</keyword>
<dbReference type="AlphaFoldDB" id="Q9AC19"/>
<dbReference type="PIR" id="H87254">
    <property type="entry name" value="H87254"/>
</dbReference>
<feature type="compositionally biased region" description="Polar residues" evidence="1">
    <location>
        <begin position="66"/>
        <end position="75"/>
    </location>
</feature>